<accession>A0A455VJY7</accession>
<dbReference type="InterPro" id="IPR036730">
    <property type="entry name" value="P22_tailspike_N_sf"/>
</dbReference>
<gene>
    <name evidence="2" type="ORF">SSYIS1_00290</name>
</gene>
<dbReference type="SUPFAM" id="SSF51327">
    <property type="entry name" value="Head-binding domain of phage P22 tailspike protein"/>
    <property type="match status" value="1"/>
</dbReference>
<reference evidence="2 3" key="1">
    <citation type="submission" date="2019-03" db="EMBL/GenBank/DDBJ databases">
        <title>The genome sequence of Candidatus Serratia symbiotica strain IS.</title>
        <authorList>
            <person name="Nikoh N."/>
            <person name="Koga R."/>
            <person name="Oshima K."/>
            <person name="Hattori M."/>
            <person name="Fukatsu T."/>
        </authorList>
    </citation>
    <scope>NUCLEOTIDE SEQUENCE [LARGE SCALE GENOMIC DNA]</scope>
    <source>
        <strain evidence="2 3">IS</strain>
    </source>
</reference>
<dbReference type="RefSeq" id="WP_081458782.1">
    <property type="nucleotide sequence ID" value="NZ_AP019531.1"/>
</dbReference>
<evidence type="ECO:0000313" key="3">
    <source>
        <dbReference type="Proteomes" id="UP000324392"/>
    </source>
</evidence>
<evidence type="ECO:0000313" key="2">
    <source>
        <dbReference type="EMBL" id="BBI91028.1"/>
    </source>
</evidence>
<dbReference type="Pfam" id="PF09008">
    <property type="entry name" value="Head_binding"/>
    <property type="match status" value="1"/>
</dbReference>
<dbReference type="EMBL" id="AP019531">
    <property type="protein sequence ID" value="BBI91028.1"/>
    <property type="molecule type" value="Genomic_DNA"/>
</dbReference>
<dbReference type="Pfam" id="PF03406">
    <property type="entry name" value="Phage_fiber_2"/>
    <property type="match status" value="1"/>
</dbReference>
<evidence type="ECO:0000259" key="1">
    <source>
        <dbReference type="Pfam" id="PF09008"/>
    </source>
</evidence>
<sequence length="354" mass="38786">MSDTTPNVVVAMPSQLFTLARTFKAASGGKIYVGEMYKDPTLPENQIQVYLENEDGSCVPVAQPILLNAGGYPVYNGQIAKFVTKQSHSMAVYDARNVQQFYFPKNVGHTVRASLTDFGVTKLSNETNSDDETTAATPKSVTDALTGAKGVNLGDVMTVGARYPANGSKCTTFMSNYTPHLSAAKGNVKPALEISNQGNKDAAAALLLHREGVFATYFGLDTDNALAIGGFSLDGKRYRLYHEGFTRGLARMSEGVGWRKDENTGFIIQCGQTVTRGINEDANIWQSFNVPFHEGVWAISLTPYWPGRNAWDKSYDYGPLLGGYNNDGFNWNKQSFGTVRYDWDCGMHWLAIGK</sequence>
<dbReference type="Gene3D" id="2.170.14.10">
    <property type="entry name" value="Phage P22 tailspike-like, N-terminal domain"/>
    <property type="match status" value="1"/>
</dbReference>
<dbReference type="InterPro" id="IPR005068">
    <property type="entry name" value="Phage_lambda_Stf-r2"/>
</dbReference>
<proteinExistence type="predicted"/>
<dbReference type="AlphaFoldDB" id="A0A455VJY7"/>
<protein>
    <submittedName>
        <fullName evidence="2">Tail spike protein</fullName>
    </submittedName>
</protein>
<dbReference type="Proteomes" id="UP000324392">
    <property type="component" value="Chromosome"/>
</dbReference>
<dbReference type="GO" id="GO:0046718">
    <property type="term" value="P:symbiont entry into host cell"/>
    <property type="evidence" value="ECO:0007669"/>
    <property type="project" value="InterPro"/>
</dbReference>
<feature type="domain" description="Bacteriophage P22 tailspike N-terminal" evidence="1">
    <location>
        <begin position="1"/>
        <end position="105"/>
    </location>
</feature>
<dbReference type="Gene3D" id="2.60.40.3940">
    <property type="match status" value="1"/>
</dbReference>
<name>A0A455VJY7_9GAMM</name>
<organism evidence="2 3">
    <name type="scientific">Serratia symbiotica</name>
    <dbReference type="NCBI Taxonomy" id="138074"/>
    <lineage>
        <taxon>Bacteria</taxon>
        <taxon>Pseudomonadati</taxon>
        <taxon>Pseudomonadota</taxon>
        <taxon>Gammaproteobacteria</taxon>
        <taxon>Enterobacterales</taxon>
        <taxon>Yersiniaceae</taxon>
        <taxon>Serratia</taxon>
    </lineage>
</organism>
<dbReference type="InterPro" id="IPR009093">
    <property type="entry name" value="P22_tailspike_N"/>
</dbReference>
<dbReference type="GO" id="GO:0019062">
    <property type="term" value="P:virion attachment to host cell"/>
    <property type="evidence" value="ECO:0007669"/>
    <property type="project" value="InterPro"/>
</dbReference>